<evidence type="ECO:0000313" key="2">
    <source>
        <dbReference type="Proteomes" id="UP001596250"/>
    </source>
</evidence>
<accession>A0ABW1IRQ4</accession>
<sequence length="57" mass="6273">MQLTSISSTKIKIEIAYEGTLAVDLPNGLKAGESLELQGKSVFKIKDNKLIMIEDYS</sequence>
<proteinExistence type="predicted"/>
<dbReference type="RefSeq" id="WP_379895203.1">
    <property type="nucleotide sequence ID" value="NZ_CBCSCT010000027.1"/>
</dbReference>
<comment type="caution">
    <text evidence="1">The sequence shown here is derived from an EMBL/GenBank/DDBJ whole genome shotgun (WGS) entry which is preliminary data.</text>
</comment>
<dbReference type="Gene3D" id="3.10.450.50">
    <property type="match status" value="1"/>
</dbReference>
<dbReference type="EMBL" id="JBHSQV010000170">
    <property type="protein sequence ID" value="MFC5987787.1"/>
    <property type="molecule type" value="Genomic_DNA"/>
</dbReference>
<keyword evidence="2" id="KW-1185">Reference proteome</keyword>
<name>A0ABW1IRQ4_9BACL</name>
<reference evidence="2" key="1">
    <citation type="journal article" date="2019" name="Int. J. Syst. Evol. Microbiol.">
        <title>The Global Catalogue of Microorganisms (GCM) 10K type strain sequencing project: providing services to taxonomists for standard genome sequencing and annotation.</title>
        <authorList>
            <consortium name="The Broad Institute Genomics Platform"/>
            <consortium name="The Broad Institute Genome Sequencing Center for Infectious Disease"/>
            <person name="Wu L."/>
            <person name="Ma J."/>
        </authorList>
    </citation>
    <scope>NUCLEOTIDE SEQUENCE [LARGE SCALE GENOMIC DNA]</scope>
    <source>
        <strain evidence="2">CCM 8749</strain>
    </source>
</reference>
<organism evidence="1 2">
    <name type="scientific">Marinicrinis lubricantis</name>
    <dbReference type="NCBI Taxonomy" id="2086470"/>
    <lineage>
        <taxon>Bacteria</taxon>
        <taxon>Bacillati</taxon>
        <taxon>Bacillota</taxon>
        <taxon>Bacilli</taxon>
        <taxon>Bacillales</taxon>
        <taxon>Paenibacillaceae</taxon>
    </lineage>
</organism>
<gene>
    <name evidence="1" type="ORF">ACFPXP_15380</name>
</gene>
<evidence type="ECO:0000313" key="1">
    <source>
        <dbReference type="EMBL" id="MFC5987787.1"/>
    </source>
</evidence>
<dbReference type="Proteomes" id="UP001596250">
    <property type="component" value="Unassembled WGS sequence"/>
</dbReference>
<protein>
    <submittedName>
        <fullName evidence="1">Uncharacterized protein</fullName>
    </submittedName>
</protein>